<proteinExistence type="inferred from homology"/>
<feature type="transmembrane region" description="Helical" evidence="8">
    <location>
        <begin position="147"/>
        <end position="168"/>
    </location>
</feature>
<feature type="transmembrane region" description="Helical" evidence="8">
    <location>
        <begin position="116"/>
        <end position="135"/>
    </location>
</feature>
<evidence type="ECO:0000256" key="8">
    <source>
        <dbReference type="HAMAP-Rule" id="MF_01148"/>
    </source>
</evidence>
<evidence type="ECO:0000256" key="1">
    <source>
        <dbReference type="ARBA" id="ARBA00004651"/>
    </source>
</evidence>
<comment type="subcellular location">
    <subcellularLocation>
        <location evidence="1 8">Cell membrane</location>
        <topology evidence="1 8">Multi-pass membrane protein</topology>
    </subcellularLocation>
</comment>
<dbReference type="Pfam" id="PF20154">
    <property type="entry name" value="LNT_N"/>
    <property type="match status" value="1"/>
</dbReference>
<evidence type="ECO:0000259" key="9">
    <source>
        <dbReference type="PROSITE" id="PS50263"/>
    </source>
</evidence>
<dbReference type="NCBIfam" id="TIGR00546">
    <property type="entry name" value="lnt"/>
    <property type="match status" value="1"/>
</dbReference>
<comment type="caution">
    <text evidence="10">The sequence shown here is derived from an EMBL/GenBank/DDBJ whole genome shotgun (WGS) entry which is preliminary data.</text>
</comment>
<dbReference type="GO" id="GO:0005886">
    <property type="term" value="C:plasma membrane"/>
    <property type="evidence" value="ECO:0007669"/>
    <property type="project" value="UniProtKB-SubCell"/>
</dbReference>
<keyword evidence="10" id="KW-0449">Lipoprotein</keyword>
<accession>A0A2G6KC16</accession>
<dbReference type="EC" id="2.3.1.269" evidence="8"/>
<feature type="transmembrane region" description="Helical" evidence="8">
    <location>
        <begin position="12"/>
        <end position="29"/>
    </location>
</feature>
<sequence length="520" mass="54870">MILSSSTRRRSTLAWLLISAIAGGLMTAALPPRSWWPLAIVSVVLYALATTQLTRRHQQAIAGGVFALVWFAPAMQWMWFLTAPGYVVAIVVFASFHAIAAAAAPSGRWSTIGRPAAHTLAEVIRLSFPFGGVPLANVGLTQVGGPLLAVARVGGVIALTWLVFQTGFSLAAMVESKRTTSSPAVTPRLAFSALGVVVVVIVAGLVAPRGRDHADPLTIAAVQGGGEQGTHALDVPASEVFAAHLAATSTISPSDGIDVVVWPENGIDVNDAPFDGSSAYDAITAEADRLGVPFTVGITIDSEFSQHPVDGHFVNAQVIVTPTGEITGVYEKVKIVPFGEYAPFRDQLAALGAPMDLIPLDAIRGQDPSVLTLPDGTTMGVVISWEVFFGDRGREAGAGHLIINPTNGSSYTGTTLQNQQVASSKLRAVENGRWVIQASPTGYSGFIDPSGRLVDRSEIGERRVMVGKVTPRSGLTWYRALGDRPWQAAVVAVLAWSLWAHRRRESTSATGSGAELSTWA</sequence>
<keyword evidence="4 8" id="KW-0812">Transmembrane</keyword>
<evidence type="ECO:0000313" key="11">
    <source>
        <dbReference type="Proteomes" id="UP000230914"/>
    </source>
</evidence>
<dbReference type="Proteomes" id="UP000230914">
    <property type="component" value="Unassembled WGS sequence"/>
</dbReference>
<dbReference type="InterPro" id="IPR045378">
    <property type="entry name" value="LNT_N"/>
</dbReference>
<dbReference type="UniPathway" id="UPA00666"/>
<dbReference type="InterPro" id="IPR004563">
    <property type="entry name" value="Apolipo_AcylTrfase"/>
</dbReference>
<comment type="similarity">
    <text evidence="8">Belongs to the CN hydrolase family. Apolipoprotein N-acyltransferase subfamily.</text>
</comment>
<dbReference type="EMBL" id="PDSL01000040">
    <property type="protein sequence ID" value="PIE32910.1"/>
    <property type="molecule type" value="Genomic_DNA"/>
</dbReference>
<evidence type="ECO:0000256" key="3">
    <source>
        <dbReference type="ARBA" id="ARBA00022679"/>
    </source>
</evidence>
<feature type="transmembrane region" description="Helical" evidence="8">
    <location>
        <begin position="189"/>
        <end position="207"/>
    </location>
</feature>
<dbReference type="SUPFAM" id="SSF56317">
    <property type="entry name" value="Carbon-nitrogen hydrolase"/>
    <property type="match status" value="1"/>
</dbReference>
<evidence type="ECO:0000256" key="6">
    <source>
        <dbReference type="ARBA" id="ARBA00023136"/>
    </source>
</evidence>
<dbReference type="PANTHER" id="PTHR38686:SF1">
    <property type="entry name" value="APOLIPOPROTEIN N-ACYLTRANSFERASE"/>
    <property type="match status" value="1"/>
</dbReference>
<dbReference type="AlphaFoldDB" id="A0A2G6KC16"/>
<dbReference type="PANTHER" id="PTHR38686">
    <property type="entry name" value="APOLIPOPROTEIN N-ACYLTRANSFERASE"/>
    <property type="match status" value="1"/>
</dbReference>
<feature type="transmembrane region" description="Helical" evidence="8">
    <location>
        <begin position="35"/>
        <end position="53"/>
    </location>
</feature>
<protein>
    <recommendedName>
        <fullName evidence="8">Apolipoprotein N-acyltransferase</fullName>
        <shortName evidence="8">ALP N-acyltransferase</shortName>
        <ecNumber evidence="8">2.3.1.269</ecNumber>
    </recommendedName>
</protein>
<gene>
    <name evidence="8 10" type="primary">lnt</name>
    <name evidence="10" type="ORF">CSA55_02635</name>
</gene>
<evidence type="ECO:0000256" key="4">
    <source>
        <dbReference type="ARBA" id="ARBA00022692"/>
    </source>
</evidence>
<keyword evidence="2 8" id="KW-1003">Cell membrane</keyword>
<evidence type="ECO:0000256" key="2">
    <source>
        <dbReference type="ARBA" id="ARBA00022475"/>
    </source>
</evidence>
<evidence type="ECO:0000256" key="5">
    <source>
        <dbReference type="ARBA" id="ARBA00022989"/>
    </source>
</evidence>
<keyword evidence="3 8" id="KW-0808">Transferase</keyword>
<dbReference type="InterPro" id="IPR036526">
    <property type="entry name" value="C-N_Hydrolase_sf"/>
</dbReference>
<keyword evidence="5 8" id="KW-1133">Transmembrane helix</keyword>
<organism evidence="10 11">
    <name type="scientific">Ilumatobacter coccineus</name>
    <dbReference type="NCBI Taxonomy" id="467094"/>
    <lineage>
        <taxon>Bacteria</taxon>
        <taxon>Bacillati</taxon>
        <taxon>Actinomycetota</taxon>
        <taxon>Acidimicrobiia</taxon>
        <taxon>Acidimicrobiales</taxon>
        <taxon>Ilumatobacteraceae</taxon>
        <taxon>Ilumatobacter</taxon>
    </lineage>
</organism>
<dbReference type="Gene3D" id="3.60.110.10">
    <property type="entry name" value="Carbon-nitrogen hydrolase"/>
    <property type="match status" value="1"/>
</dbReference>
<dbReference type="InterPro" id="IPR003010">
    <property type="entry name" value="C-N_Hydrolase"/>
</dbReference>
<name>A0A2G6KC16_9ACTN</name>
<dbReference type="Pfam" id="PF00795">
    <property type="entry name" value="CN_hydrolase"/>
    <property type="match status" value="1"/>
</dbReference>
<feature type="domain" description="CN hydrolase" evidence="9">
    <location>
        <begin position="217"/>
        <end position="471"/>
    </location>
</feature>
<dbReference type="CDD" id="cd07571">
    <property type="entry name" value="ALP_N-acyl_transferase"/>
    <property type="match status" value="1"/>
</dbReference>
<keyword evidence="6 8" id="KW-0472">Membrane</keyword>
<comment type="function">
    <text evidence="8">Catalyzes the phospholipid dependent N-acylation of the N-terminal cysteine of apolipoprotein, the last step in lipoprotein maturation.</text>
</comment>
<keyword evidence="7 8" id="KW-0012">Acyltransferase</keyword>
<evidence type="ECO:0000256" key="7">
    <source>
        <dbReference type="ARBA" id="ARBA00023315"/>
    </source>
</evidence>
<comment type="catalytic activity">
    <reaction evidence="8">
        <text>N-terminal S-1,2-diacyl-sn-glyceryl-L-cysteinyl-[lipoprotein] + a glycerophospholipid = N-acyl-S-1,2-diacyl-sn-glyceryl-L-cysteinyl-[lipoprotein] + a 2-acyl-sn-glycero-3-phospholipid + H(+)</text>
        <dbReference type="Rhea" id="RHEA:48228"/>
        <dbReference type="Rhea" id="RHEA-COMP:14681"/>
        <dbReference type="Rhea" id="RHEA-COMP:14684"/>
        <dbReference type="ChEBI" id="CHEBI:15378"/>
        <dbReference type="ChEBI" id="CHEBI:136912"/>
        <dbReference type="ChEBI" id="CHEBI:140656"/>
        <dbReference type="ChEBI" id="CHEBI:140657"/>
        <dbReference type="ChEBI" id="CHEBI:140660"/>
        <dbReference type="EC" id="2.3.1.269"/>
    </reaction>
</comment>
<dbReference type="GO" id="GO:0042158">
    <property type="term" value="P:lipoprotein biosynthetic process"/>
    <property type="evidence" value="ECO:0007669"/>
    <property type="project" value="UniProtKB-UniRule"/>
</dbReference>
<dbReference type="HAMAP" id="MF_01148">
    <property type="entry name" value="Lnt"/>
    <property type="match status" value="1"/>
</dbReference>
<feature type="transmembrane region" description="Helical" evidence="8">
    <location>
        <begin position="60"/>
        <end position="80"/>
    </location>
</feature>
<comment type="pathway">
    <text evidence="8">Protein modification; lipoprotein biosynthesis (N-acyl transfer).</text>
</comment>
<dbReference type="GO" id="GO:0016410">
    <property type="term" value="F:N-acyltransferase activity"/>
    <property type="evidence" value="ECO:0007669"/>
    <property type="project" value="UniProtKB-UniRule"/>
</dbReference>
<feature type="transmembrane region" description="Helical" evidence="8">
    <location>
        <begin position="86"/>
        <end position="104"/>
    </location>
</feature>
<dbReference type="PROSITE" id="PS50263">
    <property type="entry name" value="CN_HYDROLASE"/>
    <property type="match status" value="1"/>
</dbReference>
<reference evidence="10 11" key="1">
    <citation type="submission" date="2017-10" db="EMBL/GenBank/DDBJ databases">
        <title>Novel microbial diversity and functional potential in the marine mammal oral microbiome.</title>
        <authorList>
            <person name="Dudek N.K."/>
            <person name="Sun C.L."/>
            <person name="Burstein D."/>
            <person name="Kantor R.S."/>
            <person name="Aliaga Goltsman D.S."/>
            <person name="Bik E.M."/>
            <person name="Thomas B.C."/>
            <person name="Banfield J.F."/>
            <person name="Relman D.A."/>
        </authorList>
    </citation>
    <scope>NUCLEOTIDE SEQUENCE [LARGE SCALE GENOMIC DNA]</scope>
    <source>
        <strain evidence="10">DOLJORAL78_61_10</strain>
    </source>
</reference>
<evidence type="ECO:0000313" key="10">
    <source>
        <dbReference type="EMBL" id="PIE32910.1"/>
    </source>
</evidence>